<dbReference type="EMBL" id="LVYD01000002">
    <property type="protein sequence ID" value="OQP66481.1"/>
    <property type="molecule type" value="Genomic_DNA"/>
</dbReference>
<reference evidence="1 2" key="1">
    <citation type="submission" date="2016-03" db="EMBL/GenBank/DDBJ databases">
        <title>Niastella vici sp. nov., isolated from farmland soil.</title>
        <authorList>
            <person name="Chen L."/>
            <person name="Wang D."/>
            <person name="Yang S."/>
            <person name="Wang G."/>
        </authorList>
    </citation>
    <scope>NUCLEOTIDE SEQUENCE [LARGE SCALE GENOMIC DNA]</scope>
    <source>
        <strain evidence="1 2">DJ57</strain>
    </source>
</reference>
<dbReference type="AlphaFoldDB" id="A0A1V9G746"/>
<comment type="caution">
    <text evidence="1">The sequence shown here is derived from an EMBL/GenBank/DDBJ whole genome shotgun (WGS) entry which is preliminary data.</text>
</comment>
<evidence type="ECO:0000313" key="1">
    <source>
        <dbReference type="EMBL" id="OQP66481.1"/>
    </source>
</evidence>
<evidence type="ECO:0000313" key="2">
    <source>
        <dbReference type="Proteomes" id="UP000192796"/>
    </source>
</evidence>
<proteinExistence type="predicted"/>
<accession>A0A1V9G746</accession>
<name>A0A1V9G746_9BACT</name>
<protein>
    <submittedName>
        <fullName evidence="1">Uncharacterized protein</fullName>
    </submittedName>
</protein>
<gene>
    <name evidence="1" type="ORF">A3860_13405</name>
</gene>
<dbReference type="STRING" id="1703345.A3860_13405"/>
<organism evidence="1 2">
    <name type="scientific">Niastella vici</name>
    <dbReference type="NCBI Taxonomy" id="1703345"/>
    <lineage>
        <taxon>Bacteria</taxon>
        <taxon>Pseudomonadati</taxon>
        <taxon>Bacteroidota</taxon>
        <taxon>Chitinophagia</taxon>
        <taxon>Chitinophagales</taxon>
        <taxon>Chitinophagaceae</taxon>
        <taxon>Niastella</taxon>
    </lineage>
</organism>
<dbReference type="Proteomes" id="UP000192796">
    <property type="component" value="Unassembled WGS sequence"/>
</dbReference>
<sequence>MKLIFILMALPVLASTCGKEKEKDGLLKGKVVRQTCASMVVQVLNNDSIGEDGWKDMMNNNAQYDNVFSVANVCKLPQGVKAGATITFKTATPVNSGCIFCMMYDAAPKAQFDITDVFIGK</sequence>
<keyword evidence="2" id="KW-1185">Reference proteome</keyword>
<dbReference type="RefSeq" id="WP_081145421.1">
    <property type="nucleotide sequence ID" value="NZ_LVYD01000002.1"/>
</dbReference>
<dbReference type="OrthoDB" id="671629at2"/>